<sequence>MAEQGLRVDLDALTGYASAASGLAGEVGAVGTGALNGTTSLPADCFGKIGEEAGLGAAFQAAAQAQLDALKAAATGLSGLGTAVVKAREAYTAQEDAHRASLRKAADA</sequence>
<gene>
    <name evidence="1" type="ORF">SAMN05216553_10470</name>
</gene>
<name>A0A1G7PTW9_9PSEU</name>
<dbReference type="EMBL" id="FNCC01000004">
    <property type="protein sequence ID" value="SDF89688.1"/>
    <property type="molecule type" value="Genomic_DNA"/>
</dbReference>
<evidence type="ECO:0000313" key="1">
    <source>
        <dbReference type="EMBL" id="SDF89688.1"/>
    </source>
</evidence>
<protein>
    <recommendedName>
        <fullName evidence="3">Excreted virulence factor EspC, type VII ESX diderm</fullName>
    </recommendedName>
</protein>
<reference evidence="2" key="1">
    <citation type="submission" date="2016-10" db="EMBL/GenBank/DDBJ databases">
        <authorList>
            <person name="Varghese N."/>
            <person name="Submissions S."/>
        </authorList>
    </citation>
    <scope>NUCLEOTIDE SEQUENCE [LARGE SCALE GENOMIC DNA]</scope>
    <source>
        <strain evidence="2">CGMCC 4.3506</strain>
    </source>
</reference>
<organism evidence="1 2">
    <name type="scientific">Lentzea fradiae</name>
    <dbReference type="NCBI Taxonomy" id="200378"/>
    <lineage>
        <taxon>Bacteria</taxon>
        <taxon>Bacillati</taxon>
        <taxon>Actinomycetota</taxon>
        <taxon>Actinomycetes</taxon>
        <taxon>Pseudonocardiales</taxon>
        <taxon>Pseudonocardiaceae</taxon>
        <taxon>Lentzea</taxon>
    </lineage>
</organism>
<evidence type="ECO:0008006" key="3">
    <source>
        <dbReference type="Google" id="ProtNLM"/>
    </source>
</evidence>
<accession>A0A1G7PTW9</accession>
<proteinExistence type="predicted"/>
<dbReference type="OrthoDB" id="3699916at2"/>
<dbReference type="Proteomes" id="UP000199623">
    <property type="component" value="Unassembled WGS sequence"/>
</dbReference>
<dbReference type="AlphaFoldDB" id="A0A1G7PTW9"/>
<keyword evidence="2" id="KW-1185">Reference proteome</keyword>
<evidence type="ECO:0000313" key="2">
    <source>
        <dbReference type="Proteomes" id="UP000199623"/>
    </source>
</evidence>
<dbReference type="STRING" id="200378.SAMN05216553_10470"/>
<dbReference type="RefSeq" id="WP_090048024.1">
    <property type="nucleotide sequence ID" value="NZ_FNCC01000004.1"/>
</dbReference>